<evidence type="ECO:0000313" key="2">
    <source>
        <dbReference type="Proteomes" id="UP000248349"/>
    </source>
</evidence>
<dbReference type="GeneID" id="37078707"/>
<evidence type="ECO:0000313" key="1">
    <source>
        <dbReference type="EMBL" id="PYH43743.1"/>
    </source>
</evidence>
<dbReference type="RefSeq" id="XP_025429725.1">
    <property type="nucleotide sequence ID" value="XM_025577478.1"/>
</dbReference>
<dbReference type="Proteomes" id="UP000248349">
    <property type="component" value="Unassembled WGS sequence"/>
</dbReference>
<name>A0A318ZGP1_9EURO</name>
<keyword evidence="2" id="KW-1185">Reference proteome</keyword>
<protein>
    <submittedName>
        <fullName evidence="1">Uncharacterized protein</fullName>
    </submittedName>
</protein>
<gene>
    <name evidence="1" type="ORF">BP01DRAFT_384127</name>
</gene>
<reference evidence="1 2" key="1">
    <citation type="submission" date="2016-12" db="EMBL/GenBank/DDBJ databases">
        <title>The genomes of Aspergillus section Nigri reveals drivers in fungal speciation.</title>
        <authorList>
            <consortium name="DOE Joint Genome Institute"/>
            <person name="Vesth T.C."/>
            <person name="Nybo J."/>
            <person name="Theobald S."/>
            <person name="Brandl J."/>
            <person name="Frisvad J.C."/>
            <person name="Nielsen K.F."/>
            <person name="Lyhne E.K."/>
            <person name="Kogle M.E."/>
            <person name="Kuo A."/>
            <person name="Riley R."/>
            <person name="Clum A."/>
            <person name="Nolan M."/>
            <person name="Lipzen A."/>
            <person name="Salamov A."/>
            <person name="Henrissat B."/>
            <person name="Wiebenga A."/>
            <person name="De Vries R.P."/>
            <person name="Grigoriev I.V."/>
            <person name="Mortensen U.H."/>
            <person name="Andersen M.R."/>
            <person name="Baker S.E."/>
        </authorList>
    </citation>
    <scope>NUCLEOTIDE SEQUENCE [LARGE SCALE GENOMIC DNA]</scope>
    <source>
        <strain evidence="1 2">JOP 1030-1</strain>
    </source>
</reference>
<sequence>MLPRFGENAHGVAIPEDRIALVIVNPETPADQRDTIARELVSAIWQQMRQRHLGHAPQAPCWETGCYTGPFGARAVWGEEQAFFFEARVDSDGSQQPLYELQPYLPKVNDGRVWVATKGEEGSRYETLFLQKWLNPVSDPMNDLYFHHYWHWIDGHFKPPRKWSRNWIVYDKKEGLKPHKA</sequence>
<organism evidence="1 2">
    <name type="scientific">Aspergillus saccharolyticus JOP 1030-1</name>
    <dbReference type="NCBI Taxonomy" id="1450539"/>
    <lineage>
        <taxon>Eukaryota</taxon>
        <taxon>Fungi</taxon>
        <taxon>Dikarya</taxon>
        <taxon>Ascomycota</taxon>
        <taxon>Pezizomycotina</taxon>
        <taxon>Eurotiomycetes</taxon>
        <taxon>Eurotiomycetidae</taxon>
        <taxon>Eurotiales</taxon>
        <taxon>Aspergillaceae</taxon>
        <taxon>Aspergillus</taxon>
        <taxon>Aspergillus subgen. Circumdati</taxon>
    </lineage>
</organism>
<accession>A0A318ZGP1</accession>
<dbReference type="EMBL" id="KZ821241">
    <property type="protein sequence ID" value="PYH43743.1"/>
    <property type="molecule type" value="Genomic_DNA"/>
</dbReference>
<proteinExistence type="predicted"/>
<dbReference type="AlphaFoldDB" id="A0A318ZGP1"/>